<organism evidence="1 2">
    <name type="scientific">Amphiplicatus metriothermophilus</name>
    <dbReference type="NCBI Taxonomy" id="1519374"/>
    <lineage>
        <taxon>Bacteria</taxon>
        <taxon>Pseudomonadati</taxon>
        <taxon>Pseudomonadota</taxon>
        <taxon>Alphaproteobacteria</taxon>
        <taxon>Parvularculales</taxon>
        <taxon>Parvularculaceae</taxon>
        <taxon>Amphiplicatus</taxon>
    </lineage>
</organism>
<protein>
    <submittedName>
        <fullName evidence="1">Uncharacterized protein</fullName>
    </submittedName>
</protein>
<evidence type="ECO:0000313" key="1">
    <source>
        <dbReference type="EMBL" id="SNT74707.1"/>
    </source>
</evidence>
<dbReference type="InterPro" id="IPR045622">
    <property type="entry name" value="DUF6441"/>
</dbReference>
<proteinExistence type="predicted"/>
<dbReference type="AlphaFoldDB" id="A0A239PYG4"/>
<dbReference type="EMBL" id="FZQA01000005">
    <property type="protein sequence ID" value="SNT74707.1"/>
    <property type="molecule type" value="Genomic_DNA"/>
</dbReference>
<evidence type="ECO:0000313" key="2">
    <source>
        <dbReference type="Proteomes" id="UP000198346"/>
    </source>
</evidence>
<dbReference type="Proteomes" id="UP000198346">
    <property type="component" value="Unassembled WGS sequence"/>
</dbReference>
<dbReference type="Pfam" id="PF20039">
    <property type="entry name" value="DUF6441"/>
    <property type="match status" value="1"/>
</dbReference>
<keyword evidence="2" id="KW-1185">Reference proteome</keyword>
<accession>A0A239PYG4</accession>
<gene>
    <name evidence="1" type="ORF">SAMN06297382_2320</name>
</gene>
<dbReference type="RefSeq" id="WP_089412763.1">
    <property type="nucleotide sequence ID" value="NZ_FZQA01000005.1"/>
</dbReference>
<reference evidence="1 2" key="1">
    <citation type="submission" date="2017-07" db="EMBL/GenBank/DDBJ databases">
        <authorList>
            <person name="Sun Z.S."/>
            <person name="Albrecht U."/>
            <person name="Echele G."/>
            <person name="Lee C.C."/>
        </authorList>
    </citation>
    <scope>NUCLEOTIDE SEQUENCE [LARGE SCALE GENOMIC DNA]</scope>
    <source>
        <strain evidence="1 2">CGMCC 1.12710</strain>
    </source>
</reference>
<name>A0A239PYG4_9PROT</name>
<sequence length="219" mass="23824">MRFSVNTIGDLGKLMSDEIKAAEKAVTAGISQATEGLKTELRTQVTSAGLGPRLARTWRGQVYPKGEDSIRAAGLVWSKAPGIIRIYEDGAIIRSKNGFFLAIPTAAAGRYGDGGRKITPGGWERRTGQRLRFVYRRRGPSLLVADGMRARTGKRGGFSRASASALRTGRGLVTVPMFILVPQVTVRKRLEVAGAAERWVSRLPSLVVRNWISDEDGSR</sequence>
<dbReference type="OrthoDB" id="7571212at2"/>